<dbReference type="SUPFAM" id="SSF161098">
    <property type="entry name" value="MetI-like"/>
    <property type="match status" value="1"/>
</dbReference>
<evidence type="ECO:0000256" key="5">
    <source>
        <dbReference type="ARBA" id="ARBA00022989"/>
    </source>
</evidence>
<dbReference type="PANTHER" id="PTHR30465">
    <property type="entry name" value="INNER MEMBRANE ABC TRANSPORTER"/>
    <property type="match status" value="1"/>
</dbReference>
<reference evidence="9 10" key="1">
    <citation type="submission" date="2023-03" db="EMBL/GenBank/DDBJ databases">
        <title>Complete genome of Arcanobacterium canis strain DSM 25104 isolated in 2010 from a canine otitis externa in Germany.</title>
        <authorList>
            <person name="Borowiak M."/>
            <person name="Kreitlow A."/>
            <person name="Malorny B."/>
            <person name="Laemmler C."/>
            <person name="Prenger-Berninghoff E."/>
            <person name="Ploetz M."/>
            <person name="Abdulmawjood A."/>
        </authorList>
    </citation>
    <scope>NUCLEOTIDE SEQUENCE [LARGE SCALE GENOMIC DNA]</scope>
    <source>
        <strain evidence="9 10">DSM 25104</strain>
    </source>
</reference>
<keyword evidence="3" id="KW-1003">Cell membrane</keyword>
<sequence>MLRYLLRRIANYVLLLFMATTMAYFIAGTQLNPRSKLIENALLSGKNVDLAQVTKSVDATLFERNINPLTPVWERYGVWLKNVLFHFDWGMSPDGKVINTEIANRVPISLQLVFIGFFVGVFVGVALGVWTAVRQYSRTDRTITFISLLVISTPSIVLAILLQMLATYIGQTTGYQLDFTGPYSLPKPEGFALLLNRAEHLLLPTIVMSLHGIATYSRYQRNLMLDTLGADYVRTARAKGLRSGRAVRHHALRTSLIPIATFFAFGITGLVLGAAITEQVFGWQGMGIYSITTIQGLDVNGTVAVVSFAAACTLTGALLSDILIAAIDPRVRV</sequence>
<keyword evidence="4 7" id="KW-0812">Transmembrane</keyword>
<dbReference type="Gene3D" id="1.10.3720.10">
    <property type="entry name" value="MetI-like"/>
    <property type="match status" value="1"/>
</dbReference>
<dbReference type="CDD" id="cd06261">
    <property type="entry name" value="TM_PBP2"/>
    <property type="match status" value="1"/>
</dbReference>
<comment type="subcellular location">
    <subcellularLocation>
        <location evidence="1 7">Cell membrane</location>
        <topology evidence="1 7">Multi-pass membrane protein</topology>
    </subcellularLocation>
</comment>
<dbReference type="EMBL" id="CP121208">
    <property type="protein sequence ID" value="WFM83729.1"/>
    <property type="molecule type" value="Genomic_DNA"/>
</dbReference>
<keyword evidence="10" id="KW-1185">Reference proteome</keyword>
<name>A0ABY8G2D4_9ACTO</name>
<evidence type="ECO:0000313" key="9">
    <source>
        <dbReference type="EMBL" id="WFM83729.1"/>
    </source>
</evidence>
<dbReference type="Proteomes" id="UP001215216">
    <property type="component" value="Chromosome"/>
</dbReference>
<feature type="domain" description="ABC transmembrane type-1" evidence="8">
    <location>
        <begin position="106"/>
        <end position="324"/>
    </location>
</feature>
<dbReference type="PANTHER" id="PTHR30465:SF0">
    <property type="entry name" value="OLIGOPEPTIDE TRANSPORT SYSTEM PERMEASE PROTEIN APPB"/>
    <property type="match status" value="1"/>
</dbReference>
<proteinExistence type="inferred from homology"/>
<dbReference type="Pfam" id="PF00528">
    <property type="entry name" value="BPD_transp_1"/>
    <property type="match status" value="1"/>
</dbReference>
<keyword evidence="2 7" id="KW-0813">Transport</keyword>
<evidence type="ECO:0000256" key="3">
    <source>
        <dbReference type="ARBA" id="ARBA00022475"/>
    </source>
</evidence>
<feature type="transmembrane region" description="Helical" evidence="7">
    <location>
        <begin position="201"/>
        <end position="219"/>
    </location>
</feature>
<evidence type="ECO:0000256" key="6">
    <source>
        <dbReference type="ARBA" id="ARBA00023136"/>
    </source>
</evidence>
<dbReference type="InterPro" id="IPR000515">
    <property type="entry name" value="MetI-like"/>
</dbReference>
<evidence type="ECO:0000259" key="8">
    <source>
        <dbReference type="PROSITE" id="PS50928"/>
    </source>
</evidence>
<dbReference type="RefSeq" id="WP_278013124.1">
    <property type="nucleotide sequence ID" value="NZ_CP121208.1"/>
</dbReference>
<protein>
    <submittedName>
        <fullName evidence="9">ABC transporter permease</fullName>
    </submittedName>
</protein>
<organism evidence="9 10">
    <name type="scientific">Arcanobacterium canis</name>
    <dbReference type="NCBI Taxonomy" id="999183"/>
    <lineage>
        <taxon>Bacteria</taxon>
        <taxon>Bacillati</taxon>
        <taxon>Actinomycetota</taxon>
        <taxon>Actinomycetes</taxon>
        <taxon>Actinomycetales</taxon>
        <taxon>Actinomycetaceae</taxon>
        <taxon>Arcanobacterium</taxon>
    </lineage>
</organism>
<keyword evidence="5 7" id="KW-1133">Transmembrane helix</keyword>
<evidence type="ECO:0000256" key="4">
    <source>
        <dbReference type="ARBA" id="ARBA00022692"/>
    </source>
</evidence>
<feature type="transmembrane region" description="Helical" evidence="7">
    <location>
        <begin position="255"/>
        <end position="276"/>
    </location>
</feature>
<feature type="transmembrane region" description="Helical" evidence="7">
    <location>
        <begin position="303"/>
        <end position="327"/>
    </location>
</feature>
<dbReference type="PROSITE" id="PS50928">
    <property type="entry name" value="ABC_TM1"/>
    <property type="match status" value="1"/>
</dbReference>
<feature type="transmembrane region" description="Helical" evidence="7">
    <location>
        <begin position="9"/>
        <end position="27"/>
    </location>
</feature>
<evidence type="ECO:0000256" key="1">
    <source>
        <dbReference type="ARBA" id="ARBA00004651"/>
    </source>
</evidence>
<feature type="transmembrane region" description="Helical" evidence="7">
    <location>
        <begin position="112"/>
        <end position="133"/>
    </location>
</feature>
<evidence type="ECO:0000256" key="2">
    <source>
        <dbReference type="ARBA" id="ARBA00022448"/>
    </source>
</evidence>
<accession>A0ABY8G2D4</accession>
<evidence type="ECO:0000256" key="7">
    <source>
        <dbReference type="RuleBase" id="RU363032"/>
    </source>
</evidence>
<keyword evidence="6 7" id="KW-0472">Membrane</keyword>
<comment type="similarity">
    <text evidence="7">Belongs to the binding-protein-dependent transport system permease family.</text>
</comment>
<feature type="transmembrane region" description="Helical" evidence="7">
    <location>
        <begin position="145"/>
        <end position="169"/>
    </location>
</feature>
<evidence type="ECO:0000313" key="10">
    <source>
        <dbReference type="Proteomes" id="UP001215216"/>
    </source>
</evidence>
<dbReference type="InterPro" id="IPR035906">
    <property type="entry name" value="MetI-like_sf"/>
</dbReference>
<gene>
    <name evidence="9" type="ORF">P7079_01735</name>
</gene>